<comment type="caution">
    <text evidence="2">The sequence shown here is derived from an EMBL/GenBank/DDBJ whole genome shotgun (WGS) entry which is preliminary data.</text>
</comment>
<evidence type="ECO:0000313" key="3">
    <source>
        <dbReference type="Proteomes" id="UP000838748"/>
    </source>
</evidence>
<accession>A0ABN8E5J2</accession>
<evidence type="ECO:0000256" key="1">
    <source>
        <dbReference type="SAM" id="MobiDB-lite"/>
    </source>
</evidence>
<keyword evidence="3" id="KW-1185">Reference proteome</keyword>
<dbReference type="RefSeq" id="WP_237362077.1">
    <property type="nucleotide sequence ID" value="NZ_CAKLDM010000002.1"/>
</dbReference>
<name>A0ABN8E5J2_9VIBR</name>
<organism evidence="2 3">
    <name type="scientific">Vibrio marisflavi CECT 7928</name>
    <dbReference type="NCBI Taxonomy" id="634439"/>
    <lineage>
        <taxon>Bacteria</taxon>
        <taxon>Pseudomonadati</taxon>
        <taxon>Pseudomonadota</taxon>
        <taxon>Gammaproteobacteria</taxon>
        <taxon>Vibrionales</taxon>
        <taxon>Vibrionaceae</taxon>
        <taxon>Vibrio</taxon>
    </lineage>
</organism>
<sequence length="337" mass="37011">MNSSVTPASNTTTVLPKQRSSLLGRTNNAVDASTSLPKSNATSAFINLTQHTRNGILTRERQQSYQLLSTSRKFGDQQLAEYAISNSQKVLKQLALQLRSRATDTDSLQRLQSKLAQVRSLQSYSGQPLLDSKLSLNLPSAGVVQHYQFQISGMNASGVSQKSRHLFQLGKQKSQSQLITIEAHSSPKRVATQLNLQLAAMGIQVRHSRGELIFKTSGHQLDNLKHNLSIVGKSELFSQNSVQINSAEPDSLENMPLEQLQNTKHVQLSLAMAGKRLTIAHKQVQQLKQVMSSQLSKQKPLSLSELTLFPVTGSSSTKSVLAQCNFSRSQLSVLLGR</sequence>
<reference evidence="2" key="1">
    <citation type="submission" date="2021-11" db="EMBL/GenBank/DDBJ databases">
        <authorList>
            <person name="Rodrigo-Torres L."/>
            <person name="Arahal R. D."/>
            <person name="Lucena T."/>
        </authorList>
    </citation>
    <scope>NUCLEOTIDE SEQUENCE</scope>
    <source>
        <strain evidence="2">CECT 7928</strain>
    </source>
</reference>
<dbReference type="Proteomes" id="UP000838748">
    <property type="component" value="Unassembled WGS sequence"/>
</dbReference>
<protein>
    <recommendedName>
        <fullName evidence="4">Flagellar hook-length control protein FliK</fullName>
    </recommendedName>
</protein>
<feature type="region of interest" description="Disordered" evidence="1">
    <location>
        <begin position="1"/>
        <end position="25"/>
    </location>
</feature>
<dbReference type="EMBL" id="CAKLDM010000002">
    <property type="protein sequence ID" value="CAH0540045.1"/>
    <property type="molecule type" value="Genomic_DNA"/>
</dbReference>
<evidence type="ECO:0008006" key="4">
    <source>
        <dbReference type="Google" id="ProtNLM"/>
    </source>
</evidence>
<proteinExistence type="predicted"/>
<gene>
    <name evidence="2" type="ORF">VMF7928_02588</name>
</gene>
<evidence type="ECO:0000313" key="2">
    <source>
        <dbReference type="EMBL" id="CAH0540045.1"/>
    </source>
</evidence>